<evidence type="ECO:0000259" key="9">
    <source>
        <dbReference type="PROSITE" id="PS51867"/>
    </source>
</evidence>
<dbReference type="InterPro" id="IPR044063">
    <property type="entry name" value="ZF_RING_GID"/>
</dbReference>
<evidence type="ECO:0000256" key="3">
    <source>
        <dbReference type="ARBA" id="ARBA00022490"/>
    </source>
</evidence>
<evidence type="ECO:0000313" key="11">
    <source>
        <dbReference type="Proteomes" id="UP000000689"/>
    </source>
</evidence>
<dbReference type="Pfam" id="PF10607">
    <property type="entry name" value="CTLH"/>
    <property type="match status" value="1"/>
</dbReference>
<proteinExistence type="inferred from homology"/>
<keyword evidence="6" id="KW-0862">Zinc</keyword>
<dbReference type="GO" id="GO:0005634">
    <property type="term" value="C:nucleus"/>
    <property type="evidence" value="ECO:0007669"/>
    <property type="project" value="TreeGrafter"/>
</dbReference>
<dbReference type="GO" id="GO:0061630">
    <property type="term" value="F:ubiquitin protein ligase activity"/>
    <property type="evidence" value="ECO:0007669"/>
    <property type="project" value="EnsemblFungi"/>
</dbReference>
<evidence type="ECO:0000256" key="1">
    <source>
        <dbReference type="ARBA" id="ARBA00004496"/>
    </source>
</evidence>
<dbReference type="InterPro" id="IPR045098">
    <property type="entry name" value="Fyv10_fam"/>
</dbReference>
<dbReference type="InterPro" id="IPR024964">
    <property type="entry name" value="CTLH/CRA"/>
</dbReference>
<evidence type="ECO:0000256" key="4">
    <source>
        <dbReference type="ARBA" id="ARBA00022723"/>
    </source>
</evidence>
<keyword evidence="3" id="KW-0963">Cytoplasm</keyword>
<dbReference type="SMART" id="SM00668">
    <property type="entry name" value="CTLH"/>
    <property type="match status" value="1"/>
</dbReference>
<dbReference type="InterPro" id="IPR006595">
    <property type="entry name" value="CTLH_C"/>
</dbReference>
<dbReference type="RefSeq" id="XP_003668635.1">
    <property type="nucleotide sequence ID" value="XM_003668587.1"/>
</dbReference>
<dbReference type="PROSITE" id="PS50897">
    <property type="entry name" value="CTLH"/>
    <property type="match status" value="1"/>
</dbReference>
<dbReference type="AlphaFoldDB" id="G0W6I1"/>
<accession>G0W6I1</accession>
<keyword evidence="4" id="KW-0479">Metal-binding</keyword>
<dbReference type="Proteomes" id="UP000000689">
    <property type="component" value="Chromosome 2"/>
</dbReference>
<dbReference type="KEGG" id="ndi:NDAI_0B03580"/>
<dbReference type="eggNOG" id="KOG0396">
    <property type="taxonomic scope" value="Eukaryota"/>
</dbReference>
<dbReference type="EMBL" id="HE580268">
    <property type="protein sequence ID" value="CCD23392.1"/>
    <property type="molecule type" value="Genomic_DNA"/>
</dbReference>
<dbReference type="OMA" id="IKLEMIR"/>
<evidence type="ECO:0000256" key="5">
    <source>
        <dbReference type="ARBA" id="ARBA00022771"/>
    </source>
</evidence>
<evidence type="ECO:0000256" key="7">
    <source>
        <dbReference type="PROSITE-ProRule" id="PRU01215"/>
    </source>
</evidence>
<evidence type="ECO:0000259" key="8">
    <source>
        <dbReference type="PROSITE" id="PS50897"/>
    </source>
</evidence>
<dbReference type="GO" id="GO:0043066">
    <property type="term" value="P:negative regulation of apoptotic process"/>
    <property type="evidence" value="ECO:0007669"/>
    <property type="project" value="EnsemblFungi"/>
</dbReference>
<evidence type="ECO:0000256" key="6">
    <source>
        <dbReference type="ARBA" id="ARBA00022833"/>
    </source>
</evidence>
<dbReference type="GO" id="GO:0034657">
    <property type="term" value="C:GID complex"/>
    <property type="evidence" value="ECO:0007669"/>
    <property type="project" value="EnsemblFungi"/>
</dbReference>
<protein>
    <submittedName>
        <fullName evidence="10">Uncharacterized protein</fullName>
    </submittedName>
</protein>
<organism evidence="10 11">
    <name type="scientific">Naumovozyma dairenensis (strain ATCC 10597 / BCRC 20456 / CBS 421 / NBRC 0211 / NRRL Y-12639)</name>
    <name type="common">Saccharomyces dairenensis</name>
    <dbReference type="NCBI Taxonomy" id="1071378"/>
    <lineage>
        <taxon>Eukaryota</taxon>
        <taxon>Fungi</taxon>
        <taxon>Dikarya</taxon>
        <taxon>Ascomycota</taxon>
        <taxon>Saccharomycotina</taxon>
        <taxon>Saccharomycetes</taxon>
        <taxon>Saccharomycetales</taxon>
        <taxon>Saccharomycetaceae</taxon>
        <taxon>Naumovozyma</taxon>
    </lineage>
</organism>
<dbReference type="GO" id="GO:0045721">
    <property type="term" value="P:negative regulation of gluconeogenesis"/>
    <property type="evidence" value="ECO:0007669"/>
    <property type="project" value="EnsemblFungi"/>
</dbReference>
<dbReference type="PANTHER" id="PTHR12170:SF2">
    <property type="entry name" value="E3 UBIQUITIN-PROTEIN TRANSFERASE MAEA"/>
    <property type="match status" value="1"/>
</dbReference>
<dbReference type="HOGENOM" id="CLU_027445_2_0_1"/>
<evidence type="ECO:0000313" key="10">
    <source>
        <dbReference type="EMBL" id="CCD23392.1"/>
    </source>
</evidence>
<dbReference type="GO" id="GO:0043161">
    <property type="term" value="P:proteasome-mediated ubiquitin-dependent protein catabolic process"/>
    <property type="evidence" value="ECO:0007669"/>
    <property type="project" value="EnsemblFungi"/>
</dbReference>
<dbReference type="STRING" id="1071378.G0W6I1"/>
<name>G0W6I1_NAUDC</name>
<comment type="subcellular location">
    <subcellularLocation>
        <location evidence="1">Cytoplasm</location>
    </subcellularLocation>
</comment>
<dbReference type="PROSITE" id="PS51867">
    <property type="entry name" value="ZF_RING_GID"/>
    <property type="match status" value="1"/>
</dbReference>
<reference evidence="10 11" key="1">
    <citation type="journal article" date="2011" name="Proc. Natl. Acad. Sci. U.S.A.">
        <title>Evolutionary erosion of yeast sex chromosomes by mating-type switching accidents.</title>
        <authorList>
            <person name="Gordon J.L."/>
            <person name="Armisen D."/>
            <person name="Proux-Wera E."/>
            <person name="Oheigeartaigh S.S."/>
            <person name="Byrne K.P."/>
            <person name="Wolfe K.H."/>
        </authorList>
    </citation>
    <scope>NUCLEOTIDE SEQUENCE [LARGE SCALE GENOMIC DNA]</scope>
    <source>
        <strain evidence="11">ATCC 10597 / BCRC 20456 / CBS 421 / NBRC 0211 / NRRL Y-12639</strain>
    </source>
</reference>
<sequence length="507" mass="59498">MSSLIEEPNTDFHLKLNQQSFYIPYELLQKNIRQVYKLVEKETKAIQRSYDLLNRHFERNSIDDDKIALGEISDLIKRIDKFEKQLSIRIDHDLELLDRIKARLDFFQDLDDIKASSNKNRLLLWYQKYTNLLIGDYLLRNSRINTTELESKVLLGENRKIGNGKGNINKTEMNSGDIFLKQQHLEQLLDHDILITANKISNALTQSHDLTPLLKWINENKIYLKKRNSILEFETRFQEYIELLKQGWYQRSISCYQTYLLPFMKNNFNDLKLAAGLILFIQYSNNGREDTATLYEIDDNSKMNKPSQNLIHSIYENIFNKRILTTNVNTDLIKNNSMHFCYGTCDTDRYQKLLSVSRWDTLKKIFLDEYYTMYGISKNDPLLIYLSLGISTLKTKGCLHESIAPDLENGELRTYLSEKVITNHCPVCSESFAKISKNLPYAHHTKSRLFENPVMLPNGNVYDAQRLKDLAKTLKKKELCILEKEQIIDPIDGKRYSETDFVKMYPT</sequence>
<dbReference type="GO" id="GO:0005737">
    <property type="term" value="C:cytoplasm"/>
    <property type="evidence" value="ECO:0007669"/>
    <property type="project" value="UniProtKB-SubCell"/>
</dbReference>
<keyword evidence="11" id="KW-1185">Reference proteome</keyword>
<feature type="zinc finger region" description="RING-Gid-type" evidence="7">
    <location>
        <begin position="425"/>
        <end position="492"/>
    </location>
</feature>
<comment type="similarity">
    <text evidence="2">Belongs to the FYV10 family.</text>
</comment>
<dbReference type="OrthoDB" id="1933455at2759"/>
<gene>
    <name evidence="10" type="primary">NDAI0B03580</name>
    <name evidence="10" type="ordered locus">NDAI_0B03580</name>
</gene>
<dbReference type="GO" id="GO:0008270">
    <property type="term" value="F:zinc ion binding"/>
    <property type="evidence" value="ECO:0007669"/>
    <property type="project" value="UniProtKB-KW"/>
</dbReference>
<evidence type="ECO:0000256" key="2">
    <source>
        <dbReference type="ARBA" id="ARBA00010615"/>
    </source>
</evidence>
<feature type="domain" description="RING-Gid-type" evidence="9">
    <location>
        <begin position="425"/>
        <end position="492"/>
    </location>
</feature>
<feature type="domain" description="CTLH" evidence="8">
    <location>
        <begin position="206"/>
        <end position="251"/>
    </location>
</feature>
<keyword evidence="5 7" id="KW-0863">Zinc-finger</keyword>
<dbReference type="GeneID" id="11497497"/>
<dbReference type="PANTHER" id="PTHR12170">
    <property type="entry name" value="MACROPHAGE ERYTHROBLAST ATTACHER-RELATED"/>
    <property type="match status" value="1"/>
</dbReference>